<feature type="compositionally biased region" description="Polar residues" evidence="1">
    <location>
        <begin position="490"/>
        <end position="513"/>
    </location>
</feature>
<feature type="compositionally biased region" description="Low complexity" evidence="1">
    <location>
        <begin position="208"/>
        <end position="224"/>
    </location>
</feature>
<dbReference type="OrthoDB" id="10432768at2759"/>
<evidence type="ECO:0000313" key="2">
    <source>
        <dbReference type="EMBL" id="CBJ26024.1"/>
    </source>
</evidence>
<feature type="region of interest" description="Disordered" evidence="1">
    <location>
        <begin position="1584"/>
        <end position="1690"/>
    </location>
</feature>
<feature type="compositionally biased region" description="Low complexity" evidence="1">
    <location>
        <begin position="177"/>
        <end position="193"/>
    </location>
</feature>
<feature type="region of interest" description="Disordered" evidence="1">
    <location>
        <begin position="1413"/>
        <end position="1466"/>
    </location>
</feature>
<feature type="compositionally biased region" description="Basic and acidic residues" evidence="1">
    <location>
        <begin position="139"/>
        <end position="148"/>
    </location>
</feature>
<feature type="compositionally biased region" description="Low complexity" evidence="1">
    <location>
        <begin position="1607"/>
        <end position="1635"/>
    </location>
</feature>
<feature type="compositionally biased region" description="Gly residues" evidence="1">
    <location>
        <begin position="349"/>
        <end position="359"/>
    </location>
</feature>
<feature type="region of interest" description="Disordered" evidence="1">
    <location>
        <begin position="468"/>
        <end position="832"/>
    </location>
</feature>
<feature type="compositionally biased region" description="Pro residues" evidence="1">
    <location>
        <begin position="1590"/>
        <end position="1599"/>
    </location>
</feature>
<sequence>MRPPPKRAGGRQSRGPALTSVLPVPDGSRRAAPSTGMPPDERLDSPPGSANGPGHGKVETSAGAAVEGEPRPESDRHRLSSQAAVSPAAPEASAADELQRQARHFSSEGCVFRVGDTVLARTAGRPAREATVVEADPSDGSRFKVAFKDKRKKGGWRDKNELSSLPRPADAGSAATAMVPLPSSSAAAAGEARPAPPQQRRDDRNAEVDAAAAAATAPEPSLAADSERTSGKQQPPCSEVVAAESPGALAAAVSDEAQRQGHLPSGGCLFQVGDAVLVNTAGKAAASSSEATVVEVDPPGGSRFKVAFKDKRKKGGWRDKSELSAVRHTGAGSTAAGQPPSEPASGAACGTGGGGGGTVGAEPGAGLPRPGASDTRSSPACSSTAVEAEPMPQSDRQPSPTAVVGTHESSEPAAPVPAPASPSGPLFGVGEAVLVSTAGKTAATASFEATVVEVDPSDSSRFRVAFKNKRKQGGWRHRSELSALMRRTGARSTATRPASGSVGNAGPTSGSSASHEKSRAGMLGQGGRASEAPALGAASEARARAKGPPGQGLQRSASQGERPVDKVGNRKTAAPAMDTTAVRESGGISGPPKRKRSAATAAAAAITATAGNRGRGGSRSSGGGGVQAIKKKPVKKGGQAKRGSVAAAGGTAAGITKKTPRKKGWQRPTVVTPGSVEGRPESALRTTHPTEIIRPRKQFKVQQARVTPKARAGSSNPSSRGAAAPRSSFSAGRGGSASAPRRMLCQPSHSVRDAKRGGFEGGDGGDRSSGVGGGAGADDESDVVRRGRRARRQVHPSLSEDTMAAANGGIESDYRSDEDGEGAGAGGGYGDAPFRFRTSEVAPWGEGDRPLIKVRLSLLEGDAPLSAERSALAVVTFVFDRHRYSAEQLANVLTAEGFLCYRDEDKRVFVLTESKEADQKEALRRVRELALSRCGVEVKATPWLEGRPALDEFLDNHRGVLDLIIRHRLACGMWSEVGGVYFNALFCGRRSKRTFNGVRLQINLAVSHNRALETGVWELWMTVEPVVHRFSPVDWWALMQEKEDKGLADFSGSKSDDLEERLQVVCLPKLTRGVVDDVKEDAFEMDLLQEANLKRGYYVGPRSEDEMVEYWRQVHHLALPSSSFAFVKVRIGGMVLTYPSWCVIRGQREIPEATKAMRGRILDSFTDALDGMQGVHVMQTTFTWQVQGEGGGRTFGDAPAFATANGTAVAVQKTGAAAPAVTPGPASGDGDGPAAAAARGYSDDGSVGGGSGKATQAAAGLRTPGPSAAGVGGGAADSSGLDDDQRRGSAPVVVTPPADPNASTPPPPLLVCRLGEQQQQSPESRAAAAAAQASVAAVRKSVVRRRGAVVPKRVPSLPTATAAAAAAGAAGGAGAAGESSSAPRLCSAPFVIKRKTASPSSAVAAAAGVVTPAAGAGEAPPPPPPASSEGAGLKKKRKDKSSRREGGAASVDKERRKKSKKGTGVSAAAAAARAAVGAGAGVGAGEELRRASPVGHTPAAAPPMVVTFAAAGSLGMGLEADTTEEGTMRLAGKAPTSAAAAVPNGWRLTAVGGKSVRRLGDEKIAALLMIRPVEVTFEQVPRAEIEAKATPPPPAPAPAAPRKRAAPAKSKAAAAAATAGAKPKAGTKAKAPAGRSKGKKASKVTTVRKAFKIQARAPPQQEGRGGETGGGGGGHAVPMAVQASSTSAAI</sequence>
<feature type="compositionally biased region" description="Low complexity" evidence="1">
    <location>
        <begin position="529"/>
        <end position="540"/>
    </location>
</feature>
<organism evidence="2 3">
    <name type="scientific">Ectocarpus siliculosus</name>
    <name type="common">Brown alga</name>
    <name type="synonym">Conferva siliculosa</name>
    <dbReference type="NCBI Taxonomy" id="2880"/>
    <lineage>
        <taxon>Eukaryota</taxon>
        <taxon>Sar</taxon>
        <taxon>Stramenopiles</taxon>
        <taxon>Ochrophyta</taxon>
        <taxon>PX clade</taxon>
        <taxon>Phaeophyceae</taxon>
        <taxon>Ectocarpales</taxon>
        <taxon>Ectocarpaceae</taxon>
        <taxon>Ectocarpus</taxon>
    </lineage>
</organism>
<feature type="compositionally biased region" description="Gly residues" evidence="1">
    <location>
        <begin position="1666"/>
        <end position="1675"/>
    </location>
</feature>
<keyword evidence="3" id="KW-1185">Reference proteome</keyword>
<feature type="compositionally biased region" description="Low complexity" evidence="1">
    <location>
        <begin position="598"/>
        <end position="612"/>
    </location>
</feature>
<accession>D7FNL3</accession>
<feature type="region of interest" description="Disordered" evidence="1">
    <location>
        <begin position="1218"/>
        <end position="1310"/>
    </location>
</feature>
<name>D7FNL3_ECTSI</name>
<protein>
    <submittedName>
        <fullName evidence="2">Uncharacterized protein</fullName>
    </submittedName>
</protein>
<feature type="compositionally biased region" description="Basic and acidic residues" evidence="1">
    <location>
        <begin position="1442"/>
        <end position="1454"/>
    </location>
</feature>
<feature type="compositionally biased region" description="Pro residues" evidence="1">
    <location>
        <begin position="1297"/>
        <end position="1309"/>
    </location>
</feature>
<evidence type="ECO:0000256" key="1">
    <source>
        <dbReference type="SAM" id="MobiDB-lite"/>
    </source>
</evidence>
<feature type="compositionally biased region" description="Low complexity" evidence="1">
    <location>
        <begin position="710"/>
        <end position="742"/>
    </location>
</feature>
<feature type="compositionally biased region" description="Low complexity" evidence="1">
    <location>
        <begin position="646"/>
        <end position="657"/>
    </location>
</feature>
<feature type="compositionally biased region" description="Basic residues" evidence="1">
    <location>
        <begin position="629"/>
        <end position="639"/>
    </location>
</feature>
<feature type="region of interest" description="Disordered" evidence="1">
    <location>
        <begin position="1"/>
        <end position="243"/>
    </location>
</feature>
<feature type="compositionally biased region" description="Gly residues" evidence="1">
    <location>
        <begin position="613"/>
        <end position="626"/>
    </location>
</feature>
<evidence type="ECO:0000313" key="3">
    <source>
        <dbReference type="Proteomes" id="UP000002630"/>
    </source>
</evidence>
<feature type="compositionally biased region" description="Basic and acidic residues" evidence="1">
    <location>
        <begin position="68"/>
        <end position="78"/>
    </location>
</feature>
<dbReference type="InParanoid" id="D7FNL3"/>
<dbReference type="EMBL" id="FN649727">
    <property type="protein sequence ID" value="CBJ26024.1"/>
    <property type="molecule type" value="Genomic_DNA"/>
</dbReference>
<feature type="compositionally biased region" description="Low complexity" evidence="1">
    <location>
        <begin position="284"/>
        <end position="296"/>
    </location>
</feature>
<feature type="compositionally biased region" description="Low complexity" evidence="1">
    <location>
        <begin position="80"/>
        <end position="95"/>
    </location>
</feature>
<dbReference type="Proteomes" id="UP000002630">
    <property type="component" value="Linkage Group LG02"/>
</dbReference>
<proteinExistence type="predicted"/>
<feature type="compositionally biased region" description="Low complexity" evidence="1">
    <location>
        <begin position="1218"/>
        <end position="1245"/>
    </location>
</feature>
<reference evidence="2 3" key="1">
    <citation type="journal article" date="2010" name="Nature">
        <title>The Ectocarpus genome and the independent evolution of multicellularity in brown algae.</title>
        <authorList>
            <person name="Cock J.M."/>
            <person name="Sterck L."/>
            <person name="Rouze P."/>
            <person name="Scornet D."/>
            <person name="Allen A.E."/>
            <person name="Amoutzias G."/>
            <person name="Anthouard V."/>
            <person name="Artiguenave F."/>
            <person name="Aury J.M."/>
            <person name="Badger J.H."/>
            <person name="Beszteri B."/>
            <person name="Billiau K."/>
            <person name="Bonnet E."/>
            <person name="Bothwell J.H."/>
            <person name="Bowler C."/>
            <person name="Boyen C."/>
            <person name="Brownlee C."/>
            <person name="Carrano C.J."/>
            <person name="Charrier B."/>
            <person name="Cho G.Y."/>
            <person name="Coelho S.M."/>
            <person name="Collen J."/>
            <person name="Corre E."/>
            <person name="Da Silva C."/>
            <person name="Delage L."/>
            <person name="Delaroque N."/>
            <person name="Dittami S.M."/>
            <person name="Doulbeau S."/>
            <person name="Elias M."/>
            <person name="Farnham G."/>
            <person name="Gachon C.M."/>
            <person name="Gschloessl B."/>
            <person name="Heesch S."/>
            <person name="Jabbari K."/>
            <person name="Jubin C."/>
            <person name="Kawai H."/>
            <person name="Kimura K."/>
            <person name="Kloareg B."/>
            <person name="Kupper F.C."/>
            <person name="Lang D."/>
            <person name="Le Bail A."/>
            <person name="Leblanc C."/>
            <person name="Lerouge P."/>
            <person name="Lohr M."/>
            <person name="Lopez P.J."/>
            <person name="Martens C."/>
            <person name="Maumus F."/>
            <person name="Michel G."/>
            <person name="Miranda-Saavedra D."/>
            <person name="Morales J."/>
            <person name="Moreau H."/>
            <person name="Motomura T."/>
            <person name="Nagasato C."/>
            <person name="Napoli C.A."/>
            <person name="Nelson D.R."/>
            <person name="Nyvall-Collen P."/>
            <person name="Peters A.F."/>
            <person name="Pommier C."/>
            <person name="Potin P."/>
            <person name="Poulain J."/>
            <person name="Quesneville H."/>
            <person name="Read B."/>
            <person name="Rensing S.A."/>
            <person name="Ritter A."/>
            <person name="Rousvoal S."/>
            <person name="Samanta M."/>
            <person name="Samson G."/>
            <person name="Schroeder D.C."/>
            <person name="Segurens B."/>
            <person name="Strittmatter M."/>
            <person name="Tonon T."/>
            <person name="Tregear J.W."/>
            <person name="Valentin K."/>
            <person name="von Dassow P."/>
            <person name="Yamagishi T."/>
            <person name="Van de Peer Y."/>
            <person name="Wincker P."/>
        </authorList>
    </citation>
    <scope>NUCLEOTIDE SEQUENCE [LARGE SCALE GENOMIC DNA]</scope>
    <source>
        <strain evidence="3">Ec32 / CCAP1310/4</strain>
    </source>
</reference>
<gene>
    <name evidence="2" type="ORF">Esi_0018_0105</name>
</gene>
<dbReference type="EMBL" id="FN648291">
    <property type="protein sequence ID" value="CBJ26024.1"/>
    <property type="molecule type" value="Genomic_DNA"/>
</dbReference>
<feature type="compositionally biased region" description="Polar residues" evidence="1">
    <location>
        <begin position="374"/>
        <end position="385"/>
    </location>
</feature>
<feature type="region of interest" description="Disordered" evidence="1">
    <location>
        <begin position="282"/>
        <end position="428"/>
    </location>
</feature>